<reference evidence="2 3" key="1">
    <citation type="submission" date="2023-09" db="EMBL/GenBank/DDBJ databases">
        <authorList>
            <person name="Rey-Velasco X."/>
        </authorList>
    </citation>
    <scope>NUCLEOTIDE SEQUENCE [LARGE SCALE GENOMIC DNA]</scope>
    <source>
        <strain evidence="2 3">F158</strain>
    </source>
</reference>
<dbReference type="Pfam" id="PF05545">
    <property type="entry name" value="FixQ"/>
    <property type="match status" value="1"/>
</dbReference>
<keyword evidence="1" id="KW-0812">Transmembrane</keyword>
<comment type="caution">
    <text evidence="2">The sequence shown here is derived from an EMBL/GenBank/DDBJ whole genome shotgun (WGS) entry which is preliminary data.</text>
</comment>
<feature type="transmembrane region" description="Helical" evidence="1">
    <location>
        <begin position="12"/>
        <end position="32"/>
    </location>
</feature>
<organism evidence="2 3">
    <name type="scientific">Tropicimonas omnivorans</name>
    <dbReference type="NCBI Taxonomy" id="3075590"/>
    <lineage>
        <taxon>Bacteria</taxon>
        <taxon>Pseudomonadati</taxon>
        <taxon>Pseudomonadota</taxon>
        <taxon>Alphaproteobacteria</taxon>
        <taxon>Rhodobacterales</taxon>
        <taxon>Roseobacteraceae</taxon>
        <taxon>Tropicimonas</taxon>
    </lineage>
</organism>
<gene>
    <name evidence="2" type="ORF">RM543_02440</name>
</gene>
<evidence type="ECO:0000313" key="3">
    <source>
        <dbReference type="Proteomes" id="UP001265259"/>
    </source>
</evidence>
<dbReference type="Proteomes" id="UP001265259">
    <property type="component" value="Unassembled WGS sequence"/>
</dbReference>
<keyword evidence="3" id="KW-1185">Reference proteome</keyword>
<evidence type="ECO:0000256" key="1">
    <source>
        <dbReference type="SAM" id="Phobius"/>
    </source>
</evidence>
<evidence type="ECO:0000313" key="2">
    <source>
        <dbReference type="EMBL" id="MDT0681529.1"/>
    </source>
</evidence>
<name>A0ABU3DCT3_9RHOB</name>
<accession>A0ABU3DCT3</accession>
<dbReference type="EMBL" id="JAVRHL010000001">
    <property type="protein sequence ID" value="MDT0681529.1"/>
    <property type="molecule type" value="Genomic_DNA"/>
</dbReference>
<dbReference type="CDD" id="cd01324">
    <property type="entry name" value="cbb3_Oxidase_CcoQ"/>
    <property type="match status" value="1"/>
</dbReference>
<proteinExistence type="predicted"/>
<keyword evidence="1" id="KW-0472">Membrane</keyword>
<keyword evidence="1" id="KW-1133">Transmembrane helix</keyword>
<dbReference type="InterPro" id="IPR008621">
    <property type="entry name" value="Cbb3-typ_cyt_oxidase_comp"/>
</dbReference>
<protein>
    <submittedName>
        <fullName evidence="2">Cbb3-type cytochrome c oxidase subunit 3</fullName>
    </submittedName>
</protein>
<dbReference type="RefSeq" id="WP_311689282.1">
    <property type="nucleotide sequence ID" value="NZ_JAVRHL010000001.1"/>
</dbReference>
<sequence length="77" mass="8620">MNDTYSIMRHFADSWALLVLFFFFVGAILWAWRPGSRPLHDDAAHSIFSPEAERLLPAAASDRTCDGPRRNAAEGAK</sequence>